<name>A0A3P3EY02_9HYPH</name>
<dbReference type="AlphaFoldDB" id="A0A3P3EY02"/>
<dbReference type="PANTHER" id="PTHR13847:SF281">
    <property type="entry name" value="FAD DEPENDENT OXIDOREDUCTASE DOMAIN-CONTAINING PROTEIN"/>
    <property type="match status" value="1"/>
</dbReference>
<keyword evidence="1" id="KW-0560">Oxidoreductase</keyword>
<organism evidence="3 4">
    <name type="scientific">Mesorhizobium tamadayense</name>
    <dbReference type="NCBI Taxonomy" id="425306"/>
    <lineage>
        <taxon>Bacteria</taxon>
        <taxon>Pseudomonadati</taxon>
        <taxon>Pseudomonadota</taxon>
        <taxon>Alphaproteobacteria</taxon>
        <taxon>Hyphomicrobiales</taxon>
        <taxon>Phyllobacteriaceae</taxon>
        <taxon>Mesorhizobium</taxon>
    </lineage>
</organism>
<accession>A0A3P3EY02</accession>
<evidence type="ECO:0000256" key="1">
    <source>
        <dbReference type="ARBA" id="ARBA00023002"/>
    </source>
</evidence>
<keyword evidence="4" id="KW-1185">Reference proteome</keyword>
<feature type="domain" description="Rhodanese" evidence="2">
    <location>
        <begin position="44"/>
        <end position="82"/>
    </location>
</feature>
<evidence type="ECO:0000313" key="4">
    <source>
        <dbReference type="Proteomes" id="UP000273786"/>
    </source>
</evidence>
<gene>
    <name evidence="3" type="ORF">EH240_32060</name>
</gene>
<reference evidence="3 4" key="1">
    <citation type="submission" date="2018-11" db="EMBL/GenBank/DDBJ databases">
        <title>the genome of Mesorhizobium tamadayense DSM 28320.</title>
        <authorList>
            <person name="Gao J."/>
        </authorList>
    </citation>
    <scope>NUCLEOTIDE SEQUENCE [LARGE SCALE GENOMIC DNA]</scope>
    <source>
        <strain evidence="3 4">DSM 28320</strain>
    </source>
</reference>
<dbReference type="EMBL" id="RQXT01000063">
    <property type="protein sequence ID" value="RRH91161.1"/>
    <property type="molecule type" value="Genomic_DNA"/>
</dbReference>
<dbReference type="InterPro" id="IPR006076">
    <property type="entry name" value="FAD-dep_OxRdtase"/>
</dbReference>
<comment type="caution">
    <text evidence="3">The sequence shown here is derived from an EMBL/GenBank/DDBJ whole genome shotgun (WGS) entry which is preliminary data.</text>
</comment>
<dbReference type="InterPro" id="IPR036188">
    <property type="entry name" value="FAD/NAD-bd_sf"/>
</dbReference>
<evidence type="ECO:0000259" key="2">
    <source>
        <dbReference type="PROSITE" id="PS50206"/>
    </source>
</evidence>
<dbReference type="Gene3D" id="3.50.50.60">
    <property type="entry name" value="FAD/NAD(P)-binding domain"/>
    <property type="match status" value="1"/>
</dbReference>
<dbReference type="OrthoDB" id="9814969at2"/>
<dbReference type="Proteomes" id="UP000273786">
    <property type="component" value="Unassembled WGS sequence"/>
</dbReference>
<dbReference type="InterPro" id="IPR001763">
    <property type="entry name" value="Rhodanese-like_dom"/>
</dbReference>
<evidence type="ECO:0000313" key="3">
    <source>
        <dbReference type="EMBL" id="RRH91161.1"/>
    </source>
</evidence>
<sequence length="433" mass="46072">MTMASTGFNSGLGIGKSYYVATANPAPDHPPLIGDVGADLVVVGGGCTGLSAALHAAERGLKVVLLEGGKIGWGASGRNGGQMIPGLRKGAKGLVKSFGPERAKALFDLAFEARGLVLDLIERHGIDCDLRLTGHLVGAVNGSDMRDFEEEAECLAKVMDFPHVEILSAAEARRMVDTPYQGAVFERLGGHMHPLNYTLGLARAAVGAGVTIHENSVAVRLERESSIRVFTGKGSVRARHVVLAGDALLQGLEPRVNSRIMPVGNYIVATEPLEGARNVIPSNVAVSDTLFVVNYYRMSADGRLLFGGGERYTPSPPADIAGFVRPHMEKTFPQLKGCRIDHGWGGLVSVTTSRLPHVGHYGEVYFAHGYSGKGVILSTLSGKLLAEAIAGDASRLDLFSTLMPLPFPGGTALRGPLYVLGMLWYAMRDRLRH</sequence>
<dbReference type="GO" id="GO:0005737">
    <property type="term" value="C:cytoplasm"/>
    <property type="evidence" value="ECO:0007669"/>
    <property type="project" value="TreeGrafter"/>
</dbReference>
<dbReference type="SUPFAM" id="SSF51905">
    <property type="entry name" value="FAD/NAD(P)-binding domain"/>
    <property type="match status" value="1"/>
</dbReference>
<dbReference type="GO" id="GO:0016491">
    <property type="term" value="F:oxidoreductase activity"/>
    <property type="evidence" value="ECO:0007669"/>
    <property type="project" value="UniProtKB-KW"/>
</dbReference>
<protein>
    <submittedName>
        <fullName evidence="3">FAD-binding oxidoreductase</fullName>
    </submittedName>
</protein>
<dbReference type="PROSITE" id="PS50206">
    <property type="entry name" value="RHODANESE_3"/>
    <property type="match status" value="1"/>
</dbReference>
<dbReference type="Pfam" id="PF01266">
    <property type="entry name" value="DAO"/>
    <property type="match status" value="1"/>
</dbReference>
<dbReference type="PANTHER" id="PTHR13847">
    <property type="entry name" value="SARCOSINE DEHYDROGENASE-RELATED"/>
    <property type="match status" value="1"/>
</dbReference>
<proteinExistence type="predicted"/>
<dbReference type="Gene3D" id="3.30.9.10">
    <property type="entry name" value="D-Amino Acid Oxidase, subunit A, domain 2"/>
    <property type="match status" value="1"/>
</dbReference>